<dbReference type="GO" id="GO:0006508">
    <property type="term" value="P:proteolysis"/>
    <property type="evidence" value="ECO:0007669"/>
    <property type="project" value="UniProtKB-KW"/>
</dbReference>
<feature type="region of interest" description="Disordered" evidence="8">
    <location>
        <begin position="527"/>
        <end position="550"/>
    </location>
</feature>
<feature type="compositionally biased region" description="Polar residues" evidence="8">
    <location>
        <begin position="527"/>
        <end position="538"/>
    </location>
</feature>
<dbReference type="InterPro" id="IPR033121">
    <property type="entry name" value="PEPTIDASE_A1"/>
</dbReference>
<evidence type="ECO:0000259" key="10">
    <source>
        <dbReference type="PROSITE" id="PS51767"/>
    </source>
</evidence>
<evidence type="ECO:0000256" key="7">
    <source>
        <dbReference type="PIRSR" id="PIRSR601461-1"/>
    </source>
</evidence>
<evidence type="ECO:0000256" key="8">
    <source>
        <dbReference type="SAM" id="MobiDB-lite"/>
    </source>
</evidence>
<dbReference type="InParanoid" id="A0A078AJ03"/>
<dbReference type="Pfam" id="PF00026">
    <property type="entry name" value="Asp"/>
    <property type="match status" value="1"/>
</dbReference>
<gene>
    <name evidence="11" type="primary">Contig15738.g16770</name>
    <name evidence="11" type="ORF">STYLEM_11233</name>
</gene>
<dbReference type="InterPro" id="IPR001461">
    <property type="entry name" value="Aspartic_peptidase_A1"/>
</dbReference>
<comment type="similarity">
    <text evidence="1">Belongs to the peptidase A1 family.</text>
</comment>
<evidence type="ECO:0000256" key="4">
    <source>
        <dbReference type="ARBA" id="ARBA00022750"/>
    </source>
</evidence>
<evidence type="ECO:0000256" key="3">
    <source>
        <dbReference type="ARBA" id="ARBA00022729"/>
    </source>
</evidence>
<feature type="transmembrane region" description="Helical" evidence="9">
    <location>
        <begin position="465"/>
        <end position="486"/>
    </location>
</feature>
<keyword evidence="2 11" id="KW-0645">Protease</keyword>
<keyword evidence="3" id="KW-0732">Signal</keyword>
<dbReference type="Gene3D" id="2.40.70.10">
    <property type="entry name" value="Acid Proteases"/>
    <property type="match status" value="2"/>
</dbReference>
<evidence type="ECO:0000256" key="2">
    <source>
        <dbReference type="ARBA" id="ARBA00022670"/>
    </source>
</evidence>
<evidence type="ECO:0000313" key="12">
    <source>
        <dbReference type="Proteomes" id="UP000039865"/>
    </source>
</evidence>
<dbReference type="AlphaFoldDB" id="A0A078AJ03"/>
<keyword evidence="4" id="KW-0064">Aspartyl protease</keyword>
<reference evidence="11 12" key="1">
    <citation type="submission" date="2014-06" db="EMBL/GenBank/DDBJ databases">
        <authorList>
            <person name="Swart Estienne"/>
        </authorList>
    </citation>
    <scope>NUCLEOTIDE SEQUENCE [LARGE SCALE GENOMIC DNA]</scope>
    <source>
        <strain evidence="11 12">130c</strain>
    </source>
</reference>
<evidence type="ECO:0000313" key="11">
    <source>
        <dbReference type="EMBL" id="CDW82204.1"/>
    </source>
</evidence>
<evidence type="ECO:0000256" key="5">
    <source>
        <dbReference type="ARBA" id="ARBA00022801"/>
    </source>
</evidence>
<dbReference type="SUPFAM" id="SSF50630">
    <property type="entry name" value="Acid proteases"/>
    <property type="match status" value="1"/>
</dbReference>
<protein>
    <submittedName>
        <fullName evidence="11">Aspartic protease pm5</fullName>
    </submittedName>
</protein>
<dbReference type="GO" id="GO:0004190">
    <property type="term" value="F:aspartic-type endopeptidase activity"/>
    <property type="evidence" value="ECO:0007669"/>
    <property type="project" value="UniProtKB-KW"/>
</dbReference>
<feature type="compositionally biased region" description="Basic and acidic residues" evidence="8">
    <location>
        <begin position="539"/>
        <end position="548"/>
    </location>
</feature>
<accession>A0A078AJ03</accession>
<keyword evidence="12" id="KW-1185">Reference proteome</keyword>
<evidence type="ECO:0000256" key="1">
    <source>
        <dbReference type="ARBA" id="ARBA00007447"/>
    </source>
</evidence>
<keyword evidence="9" id="KW-1133">Transmembrane helix</keyword>
<feature type="active site" evidence="7">
    <location>
        <position position="59"/>
    </location>
</feature>
<dbReference type="PANTHER" id="PTHR47965:SF12">
    <property type="entry name" value="ASPARTIC PROTEINASE 3-RELATED"/>
    <property type="match status" value="1"/>
</dbReference>
<dbReference type="OrthoDB" id="2747330at2759"/>
<feature type="active site" evidence="7">
    <location>
        <position position="260"/>
    </location>
</feature>
<name>A0A078AJ03_STYLE</name>
<dbReference type="PROSITE" id="PS51767">
    <property type="entry name" value="PEPTIDASE_A1"/>
    <property type="match status" value="1"/>
</dbReference>
<organism evidence="11 12">
    <name type="scientific">Stylonychia lemnae</name>
    <name type="common">Ciliate</name>
    <dbReference type="NCBI Taxonomy" id="5949"/>
    <lineage>
        <taxon>Eukaryota</taxon>
        <taxon>Sar</taxon>
        <taxon>Alveolata</taxon>
        <taxon>Ciliophora</taxon>
        <taxon>Intramacronucleata</taxon>
        <taxon>Spirotrichea</taxon>
        <taxon>Stichotrichia</taxon>
        <taxon>Sporadotrichida</taxon>
        <taxon>Oxytrichidae</taxon>
        <taxon>Stylonychinae</taxon>
        <taxon>Stylonychia</taxon>
    </lineage>
</organism>
<dbReference type="EMBL" id="CCKQ01010664">
    <property type="protein sequence ID" value="CDW82204.1"/>
    <property type="molecule type" value="Genomic_DNA"/>
</dbReference>
<proteinExistence type="inferred from homology"/>
<keyword evidence="5" id="KW-0378">Hydrolase</keyword>
<evidence type="ECO:0000256" key="9">
    <source>
        <dbReference type="SAM" id="Phobius"/>
    </source>
</evidence>
<keyword evidence="9" id="KW-0472">Membrane</keyword>
<evidence type="ECO:0000256" key="6">
    <source>
        <dbReference type="ARBA" id="ARBA00023145"/>
    </source>
</evidence>
<dbReference type="OMA" id="RCNFASY"/>
<dbReference type="Proteomes" id="UP000039865">
    <property type="component" value="Unassembled WGS sequence"/>
</dbReference>
<sequence>MSISAFLQEKEFIVNGQVRRLFHTHLQSTPLFGNSTDLEYFYVDIYAGINKEPQALIVDTGSGITAFPCENHCKPKSCGNHINKYFKVDDSQTKYVYQCTKDCETCFDGDKCDFSQSYGEGSTYNGFLVRDNIYFGDNYHSNEDSFPFTFSCVYEETNLFFTQQADGILGMMKDVGHPLMKPIFQAMHEKHLIEKQLFTLCLGKNGGYFQIGGYDKQSHISEIQWIPLLNKGGYEVQANGISINNHFIAGSDEYKTAFIDSGTTFTYFPPTLYEAVVYHMKWFCDVDPENNCKGEFYNKALAGSKASCFKYDENQFPEGPLKYFESFPVINLLVEGAQISWYPSEYLYREQGNLYCMAVQSSKRNQLLLGGTFMRQQNFIFDIENNRVGVARAQCNNDLNQVKSEEELIQSGQKFGLVKDYLSSNNTECDGSHQSASLTKKLESKKGVQYTSKSSKKDEFDIPHLILYILDFLILVVAIALVYTFGKDIYKRYKDKKEGISSGGKSSEFQVIDFNDNNKKYRVENSNNEIELQSQGTISHDRNRDSKPKYQMFDNINDLSVDTEDK</sequence>
<keyword evidence="6" id="KW-0865">Zymogen</keyword>
<feature type="domain" description="Peptidase A1" evidence="10">
    <location>
        <begin position="41"/>
        <end position="391"/>
    </location>
</feature>
<dbReference type="InterPro" id="IPR021109">
    <property type="entry name" value="Peptidase_aspartic_dom_sf"/>
</dbReference>
<dbReference type="PANTHER" id="PTHR47965">
    <property type="entry name" value="ASPARTYL PROTEASE-RELATED"/>
    <property type="match status" value="1"/>
</dbReference>
<keyword evidence="9" id="KW-0812">Transmembrane</keyword>